<comment type="caution">
    <text evidence="1">The sequence shown here is derived from an EMBL/GenBank/DDBJ whole genome shotgun (WGS) entry which is preliminary data.</text>
</comment>
<gene>
    <name evidence="1" type="ORF">GCG54_00007497</name>
</gene>
<sequence>MGDASVVSTLAKDPVYKALIAMNLTQVLDGLEGFTIRTQEEAQAMMDAVRNELKKVHSFHLHFDL</sequence>
<organism evidence="1 2">
    <name type="scientific">Colletotrichum gloeosporioides</name>
    <name type="common">Anthracnose fungus</name>
    <name type="synonym">Glomerella cingulata</name>
    <dbReference type="NCBI Taxonomy" id="474922"/>
    <lineage>
        <taxon>Eukaryota</taxon>
        <taxon>Fungi</taxon>
        <taxon>Dikarya</taxon>
        <taxon>Ascomycota</taxon>
        <taxon>Pezizomycotina</taxon>
        <taxon>Sordariomycetes</taxon>
        <taxon>Hypocreomycetidae</taxon>
        <taxon>Glomerellales</taxon>
        <taxon>Glomerellaceae</taxon>
        <taxon>Colletotrichum</taxon>
        <taxon>Colletotrichum gloeosporioides species complex</taxon>
    </lineage>
</organism>
<dbReference type="GeneID" id="69014642"/>
<protein>
    <submittedName>
        <fullName evidence="1">Uncharacterized protein</fullName>
    </submittedName>
</protein>
<dbReference type="Proteomes" id="UP000613401">
    <property type="component" value="Unassembled WGS sequence"/>
</dbReference>
<proteinExistence type="predicted"/>
<keyword evidence="2" id="KW-1185">Reference proteome</keyword>
<evidence type="ECO:0000313" key="2">
    <source>
        <dbReference type="Proteomes" id="UP000613401"/>
    </source>
</evidence>
<reference evidence="1" key="1">
    <citation type="journal article" date="2020" name="Phytopathology">
        <title>Genome sequence and comparative analysis of Colletotrichum gloeosporioides isolated from Liriodendron leaves.</title>
        <authorList>
            <person name="Fu F.F."/>
            <person name="Hao Z."/>
            <person name="Wang P."/>
            <person name="Lu Y."/>
            <person name="Xue L.J."/>
            <person name="Wei G."/>
            <person name="Tian Y."/>
            <person name="Baishi H."/>
            <person name="Xu H."/>
            <person name="Shi J."/>
            <person name="Cheng T."/>
            <person name="Wang G."/>
            <person name="Yi Y."/>
            <person name="Chen J."/>
        </authorList>
    </citation>
    <scope>NUCLEOTIDE SEQUENCE</scope>
    <source>
        <strain evidence="1">Lc1</strain>
    </source>
</reference>
<dbReference type="AlphaFoldDB" id="A0A8H4CPU8"/>
<dbReference type="RefSeq" id="XP_045266923.1">
    <property type="nucleotide sequence ID" value="XM_045407478.1"/>
</dbReference>
<accession>A0A8H4CPU8</accession>
<name>A0A8H4CPU8_COLGL</name>
<dbReference type="EMBL" id="WVTB01000027">
    <property type="protein sequence ID" value="KAF3807764.1"/>
    <property type="molecule type" value="Genomic_DNA"/>
</dbReference>
<reference evidence="1" key="2">
    <citation type="submission" date="2020-03" db="EMBL/GenBank/DDBJ databases">
        <authorList>
            <person name="Fu F.-F."/>
            <person name="Chen J."/>
        </authorList>
    </citation>
    <scope>NUCLEOTIDE SEQUENCE</scope>
    <source>
        <strain evidence="1">Lc1</strain>
    </source>
</reference>
<evidence type="ECO:0000313" key="1">
    <source>
        <dbReference type="EMBL" id="KAF3807764.1"/>
    </source>
</evidence>